<dbReference type="InterPro" id="IPR002867">
    <property type="entry name" value="IBR_dom"/>
</dbReference>
<dbReference type="InterPro" id="IPR044066">
    <property type="entry name" value="TRIAD_supradom"/>
</dbReference>
<dbReference type="Gene3D" id="1.20.120.1750">
    <property type="match status" value="1"/>
</dbReference>
<comment type="caution">
    <text evidence="17">The sequence shown here is derived from an EMBL/GenBank/DDBJ whole genome shotgun (WGS) entry which is preliminary data.</text>
</comment>
<dbReference type="InterPro" id="IPR031127">
    <property type="entry name" value="E3_UB_ligase_RBR"/>
</dbReference>
<name>A0AAD4VE30_PRUDU</name>
<dbReference type="CDD" id="cd22582">
    <property type="entry name" value="BRcat_RBR_unk"/>
    <property type="match status" value="1"/>
</dbReference>
<keyword evidence="11" id="KW-0833">Ubl conjugation pathway</keyword>
<evidence type="ECO:0000256" key="6">
    <source>
        <dbReference type="ARBA" id="ARBA00012251"/>
    </source>
</evidence>
<dbReference type="FunFam" id="1.20.120.1750:FF:000019">
    <property type="entry name" value="RBR-type E3 ubiquitin transferase"/>
    <property type="match status" value="1"/>
</dbReference>
<evidence type="ECO:0000313" key="18">
    <source>
        <dbReference type="Proteomes" id="UP001054821"/>
    </source>
</evidence>
<dbReference type="PANTHER" id="PTHR11685">
    <property type="entry name" value="RBR FAMILY RING FINGER AND IBR DOMAIN-CONTAINING"/>
    <property type="match status" value="1"/>
</dbReference>
<evidence type="ECO:0000256" key="9">
    <source>
        <dbReference type="ARBA" id="ARBA00022737"/>
    </source>
</evidence>
<dbReference type="AlphaFoldDB" id="A0AAD4VE30"/>
<keyword evidence="12" id="KW-0862">Zinc</keyword>
<organism evidence="17 18">
    <name type="scientific">Prunus dulcis</name>
    <name type="common">Almond</name>
    <name type="synonym">Amygdalus dulcis</name>
    <dbReference type="NCBI Taxonomy" id="3755"/>
    <lineage>
        <taxon>Eukaryota</taxon>
        <taxon>Viridiplantae</taxon>
        <taxon>Streptophyta</taxon>
        <taxon>Embryophyta</taxon>
        <taxon>Tracheophyta</taxon>
        <taxon>Spermatophyta</taxon>
        <taxon>Magnoliopsida</taxon>
        <taxon>eudicotyledons</taxon>
        <taxon>Gunneridae</taxon>
        <taxon>Pentapetalae</taxon>
        <taxon>rosids</taxon>
        <taxon>fabids</taxon>
        <taxon>Rosales</taxon>
        <taxon>Rosaceae</taxon>
        <taxon>Amygdaloideae</taxon>
        <taxon>Amygdaleae</taxon>
        <taxon>Prunus</taxon>
    </lineage>
</organism>
<dbReference type="PROSITE" id="PS51873">
    <property type="entry name" value="TRIAD"/>
    <property type="match status" value="1"/>
</dbReference>
<keyword evidence="18" id="KW-1185">Reference proteome</keyword>
<dbReference type="InterPro" id="IPR002156">
    <property type="entry name" value="RNaseH_domain"/>
</dbReference>
<feature type="domain" description="RING-type" evidence="16">
    <location>
        <begin position="278"/>
        <end position="496"/>
    </location>
</feature>
<comment type="cofactor">
    <cofactor evidence="2">
        <name>Zn(2+)</name>
        <dbReference type="ChEBI" id="CHEBI:29105"/>
    </cofactor>
</comment>
<dbReference type="PROSITE" id="PS50089">
    <property type="entry name" value="ZF_RING_2"/>
    <property type="match status" value="1"/>
</dbReference>
<gene>
    <name evidence="17" type="ORF">L3X38_031303</name>
</gene>
<dbReference type="InterPro" id="IPR018957">
    <property type="entry name" value="Znf_C3HC4_RING-type"/>
</dbReference>
<evidence type="ECO:0000256" key="14">
    <source>
        <dbReference type="SAM" id="MobiDB-lite"/>
    </source>
</evidence>
<proteinExistence type="inferred from homology"/>
<keyword evidence="7" id="KW-0808">Transferase</keyword>
<comment type="similarity">
    <text evidence="5">Belongs to the RBR family. Ariadne subfamily.</text>
</comment>
<dbReference type="Proteomes" id="UP001054821">
    <property type="component" value="Chromosome 6"/>
</dbReference>
<evidence type="ECO:0000256" key="3">
    <source>
        <dbReference type="ARBA" id="ARBA00003976"/>
    </source>
</evidence>
<evidence type="ECO:0000256" key="1">
    <source>
        <dbReference type="ARBA" id="ARBA00001798"/>
    </source>
</evidence>
<dbReference type="SMART" id="SM00647">
    <property type="entry name" value="IBR"/>
    <property type="match status" value="2"/>
</dbReference>
<keyword evidence="8" id="KW-0479">Metal-binding</keyword>
<evidence type="ECO:0000256" key="5">
    <source>
        <dbReference type="ARBA" id="ARBA00005884"/>
    </source>
</evidence>
<dbReference type="GO" id="GO:0003676">
    <property type="term" value="F:nucleic acid binding"/>
    <property type="evidence" value="ECO:0007669"/>
    <property type="project" value="InterPro"/>
</dbReference>
<dbReference type="GO" id="GO:0008270">
    <property type="term" value="F:zinc ion binding"/>
    <property type="evidence" value="ECO:0007669"/>
    <property type="project" value="UniProtKB-KW"/>
</dbReference>
<dbReference type="InterPro" id="IPR001841">
    <property type="entry name" value="Znf_RING"/>
</dbReference>
<keyword evidence="9" id="KW-0677">Repeat</keyword>
<protein>
    <recommendedName>
        <fullName evidence="6">RBR-type E3 ubiquitin transferase</fullName>
        <ecNumber evidence="6">2.3.2.31</ecNumber>
    </recommendedName>
</protein>
<evidence type="ECO:0000313" key="17">
    <source>
        <dbReference type="EMBL" id="KAI5322231.1"/>
    </source>
</evidence>
<dbReference type="Pfam" id="PF00097">
    <property type="entry name" value="zf-C3HC4"/>
    <property type="match status" value="1"/>
</dbReference>
<dbReference type="Pfam" id="PF13456">
    <property type="entry name" value="RVT_3"/>
    <property type="match status" value="1"/>
</dbReference>
<evidence type="ECO:0000259" key="16">
    <source>
        <dbReference type="PROSITE" id="PS51873"/>
    </source>
</evidence>
<dbReference type="SUPFAM" id="SSF57850">
    <property type="entry name" value="RING/U-box"/>
    <property type="match status" value="2"/>
</dbReference>
<keyword evidence="10 13" id="KW-0863">Zinc-finger</keyword>
<evidence type="ECO:0000256" key="13">
    <source>
        <dbReference type="PROSITE-ProRule" id="PRU00175"/>
    </source>
</evidence>
<evidence type="ECO:0000256" key="7">
    <source>
        <dbReference type="ARBA" id="ARBA00022679"/>
    </source>
</evidence>
<dbReference type="CDD" id="cd22584">
    <property type="entry name" value="Rcat_RBR_unk"/>
    <property type="match status" value="1"/>
</dbReference>
<comment type="pathway">
    <text evidence="4">Protein modification; protein ubiquitination.</text>
</comment>
<dbReference type="Pfam" id="PF01485">
    <property type="entry name" value="IBR"/>
    <property type="match status" value="2"/>
</dbReference>
<dbReference type="GO" id="GO:0061630">
    <property type="term" value="F:ubiquitin protein ligase activity"/>
    <property type="evidence" value="ECO:0007669"/>
    <property type="project" value="UniProtKB-EC"/>
</dbReference>
<accession>A0AAD4VE30</accession>
<evidence type="ECO:0000256" key="4">
    <source>
        <dbReference type="ARBA" id="ARBA00004906"/>
    </source>
</evidence>
<evidence type="ECO:0000256" key="10">
    <source>
        <dbReference type="ARBA" id="ARBA00022771"/>
    </source>
</evidence>
<dbReference type="FunFam" id="3.30.40.10:FF:000230">
    <property type="entry name" value="RBR-type E3 ubiquitin transferase"/>
    <property type="match status" value="1"/>
</dbReference>
<evidence type="ECO:0000259" key="15">
    <source>
        <dbReference type="PROSITE" id="PS50089"/>
    </source>
</evidence>
<evidence type="ECO:0000256" key="2">
    <source>
        <dbReference type="ARBA" id="ARBA00001947"/>
    </source>
</evidence>
<dbReference type="GO" id="GO:0016567">
    <property type="term" value="P:protein ubiquitination"/>
    <property type="evidence" value="ECO:0007669"/>
    <property type="project" value="InterPro"/>
</dbReference>
<sequence>MDDRTDPDDLHTILSEQRRDLMAAKTLDSDLDMAFKLQMQEAMAASLALNPSLASSSSSRNSPPLSPPHDAILDLAATLMLEDVERFAQEWEDHERTVSEMMKTKEDLNRRIHDQKFAADLRDVPDDYWAKHGDYYERPYSADESSSSSSSSSTKAAAVETENLRLYCKGLVSEERVRDMKVVVAGAGVAICDPRDNLIFEARKNLEAVADGVVLSNEAAELEAIIEGLNKALTLDLKSVTFYCDDYMLYQYFALKVAREAIVSQITWRADSSNGKSMKETCVICFEETDVAEMFSIVGCLHRYCCSCMKQHVEVKFLNGMGAECPHEGCKNEVNIDSCAKFLAPKLVEAISQRIKESSIPVTDKVYCPNPRCSALMSKKGVLEYTKTTFVRAEQTGARRCMKCHYYFCINCKVPWHFNMTCYDYKRSHPYPHREDQLLNSLATKKLWRQCVKCNHMVELAEGCYHITCRCGYEFCYTCGAEWKNKKATCSCRIWDERNIIREQPRQAQPIIREQPRQAQPIIREQQRQVRRRQ</sequence>
<feature type="region of interest" description="Disordered" evidence="14">
    <location>
        <begin position="514"/>
        <end position="534"/>
    </location>
</feature>
<dbReference type="PROSITE" id="PS00518">
    <property type="entry name" value="ZF_RING_1"/>
    <property type="match status" value="1"/>
</dbReference>
<dbReference type="Gene3D" id="3.30.40.10">
    <property type="entry name" value="Zinc/RING finger domain, C3HC4 (zinc finger)"/>
    <property type="match status" value="1"/>
</dbReference>
<comment type="catalytic activity">
    <reaction evidence="1">
        <text>[E2 ubiquitin-conjugating enzyme]-S-ubiquitinyl-L-cysteine + [acceptor protein]-L-lysine = [E2 ubiquitin-conjugating enzyme]-L-cysteine + [acceptor protein]-N(6)-ubiquitinyl-L-lysine.</text>
        <dbReference type="EC" id="2.3.2.31"/>
    </reaction>
</comment>
<dbReference type="InterPro" id="IPR017907">
    <property type="entry name" value="Znf_RING_CS"/>
</dbReference>
<dbReference type="GO" id="GO:0004523">
    <property type="term" value="F:RNA-DNA hybrid ribonuclease activity"/>
    <property type="evidence" value="ECO:0007669"/>
    <property type="project" value="InterPro"/>
</dbReference>
<dbReference type="InterPro" id="IPR013083">
    <property type="entry name" value="Znf_RING/FYVE/PHD"/>
</dbReference>
<feature type="domain" description="RING-type" evidence="15">
    <location>
        <begin position="282"/>
        <end position="326"/>
    </location>
</feature>
<reference evidence="17 18" key="1">
    <citation type="journal article" date="2022" name="G3 (Bethesda)">
        <title>Whole-genome sequence and methylome profiling of the almond [Prunus dulcis (Mill.) D.A. Webb] cultivar 'Nonpareil'.</title>
        <authorList>
            <person name="D'Amico-Willman K.M."/>
            <person name="Ouma W.Z."/>
            <person name="Meulia T."/>
            <person name="Sideli G.M."/>
            <person name="Gradziel T.M."/>
            <person name="Fresnedo-Ramirez J."/>
        </authorList>
    </citation>
    <scope>NUCLEOTIDE SEQUENCE [LARGE SCALE GENOMIC DNA]</scope>
    <source>
        <strain evidence="17">Clone GOH B32 T37-40</strain>
    </source>
</reference>
<evidence type="ECO:0000256" key="12">
    <source>
        <dbReference type="ARBA" id="ARBA00022833"/>
    </source>
</evidence>
<dbReference type="EMBL" id="JAJFAZ020000006">
    <property type="protein sequence ID" value="KAI5322231.1"/>
    <property type="molecule type" value="Genomic_DNA"/>
</dbReference>
<comment type="function">
    <text evidence="3">Might act as an E3 ubiquitin-protein ligase, or as part of E3 complex, which accepts ubiquitin from specific E2 ubiquitin-conjugating enzymes and then transfers it to substrates.</text>
</comment>
<evidence type="ECO:0000256" key="8">
    <source>
        <dbReference type="ARBA" id="ARBA00022723"/>
    </source>
</evidence>
<dbReference type="EC" id="2.3.2.31" evidence="6"/>
<evidence type="ECO:0000256" key="11">
    <source>
        <dbReference type="ARBA" id="ARBA00022786"/>
    </source>
</evidence>